<dbReference type="RefSeq" id="XP_016439203.1">
    <property type="nucleotide sequence ID" value="XM_016583717.1"/>
</dbReference>
<evidence type="ECO:0000313" key="2">
    <source>
        <dbReference type="RefSeq" id="XP_016439203.2"/>
    </source>
</evidence>
<dbReference type="PANTHER" id="PTHR36143">
    <property type="entry name" value="OS08G0177500 PROTEIN"/>
    <property type="match status" value="1"/>
</dbReference>
<reference evidence="1" key="1">
    <citation type="journal article" date="2014" name="Nat. Commun.">
        <title>The tobacco genome sequence and its comparison with those of tomato and potato.</title>
        <authorList>
            <person name="Sierro N."/>
            <person name="Battey J.N."/>
            <person name="Ouadi S."/>
            <person name="Bakaher N."/>
            <person name="Bovet L."/>
            <person name="Willig A."/>
            <person name="Goepfert S."/>
            <person name="Peitsch M.C."/>
            <person name="Ivanov N.V."/>
        </authorList>
    </citation>
    <scope>NUCLEOTIDE SEQUENCE [LARGE SCALE GENOMIC DNA]</scope>
</reference>
<dbReference type="Proteomes" id="UP000790787">
    <property type="component" value="Chromosome 8"/>
</dbReference>
<keyword evidence="1" id="KW-1185">Reference proteome</keyword>
<sequence>MAKGGSMKGHMQSQNNGSRGRTYAVLVLLAFGAAIFGVMILHKLRERRIFNLLVKDKESELNDLKFLLQKEREHTQEAKRKTEEMRSKIHSLRTQKRDLDSRILEMKSTISSLKDEQRIIEAALKEKQDEIKMLREKHMETNPDNSHVKLLSESLRQKEAEVEDLKHRLELPVKVWSVSADDPSNPPINFTTKATERKEASEGETEESHQSFRRDDQKNSTENIQRTADESALSRNEGTRQGEDRGQAQDGETSADRKSNIGEQESQELRTDQEDVPGNRSTSFQNLDGQREAADSSKAGENFLEEKRYNSRNATVESINHSGLVQKQINEVGVVDAPDWKEHGRALEDDQGNFADSQGNNQQSGRKDNPKSRDRSRVNQENIRKTKGKSRRIIAESKVTESGGLPEKRSIVSMRNRKFFEEMHGSETNERMGGSKQEKQEHQQDQNMDLNRNNGSAPENQRIDMTDKNQQFKDLEETFGNQIRSEQEQRPEMGRQQMQDDSSNLDEAPPRNALLNPEKSAGAKESSQGRKANTNEKIEKGQEREVKDAESEIAQSSQEVHAKIAVSEVNRVPKEVRNRKPDETAQSQGATGINRKRQDQKQAVNLHNSPEHANIAERDVKADDLQFENNQETEGQLDQSKGISQETRDQKPNRNAQSEEKNTTVLKDTEQRLASSLHSSSAHARNAVRAVKDGNLDPENDKETEDADHSANLEEGEEDKDQTAEPEF</sequence>
<dbReference type="OrthoDB" id="656845at2759"/>
<proteinExistence type="predicted"/>
<accession>A0A1S3XH27</accession>
<evidence type="ECO:0000313" key="1">
    <source>
        <dbReference type="Proteomes" id="UP000790787"/>
    </source>
</evidence>
<organism evidence="1 2">
    <name type="scientific">Nicotiana tabacum</name>
    <name type="common">Common tobacco</name>
    <dbReference type="NCBI Taxonomy" id="4097"/>
    <lineage>
        <taxon>Eukaryota</taxon>
        <taxon>Viridiplantae</taxon>
        <taxon>Streptophyta</taxon>
        <taxon>Embryophyta</taxon>
        <taxon>Tracheophyta</taxon>
        <taxon>Spermatophyta</taxon>
        <taxon>Magnoliopsida</taxon>
        <taxon>eudicotyledons</taxon>
        <taxon>Gunneridae</taxon>
        <taxon>Pentapetalae</taxon>
        <taxon>asterids</taxon>
        <taxon>lamiids</taxon>
        <taxon>Solanales</taxon>
        <taxon>Solanaceae</taxon>
        <taxon>Nicotianoideae</taxon>
        <taxon>Nicotianeae</taxon>
        <taxon>Nicotiana</taxon>
    </lineage>
</organism>
<dbReference type="STRING" id="4097.A0A1S3XH27"/>
<reference evidence="2" key="2">
    <citation type="submission" date="2025-08" db="UniProtKB">
        <authorList>
            <consortium name="RefSeq"/>
        </authorList>
    </citation>
    <scope>IDENTIFICATION</scope>
    <source>
        <tissue evidence="2">Leaf</tissue>
    </source>
</reference>
<dbReference type="RefSeq" id="XP_016439203.2">
    <property type="nucleotide sequence ID" value="XM_016583717.2"/>
</dbReference>
<gene>
    <name evidence="2" type="primary">LOC107765111</name>
</gene>
<dbReference type="KEGG" id="nta:107765111"/>
<dbReference type="AlphaFoldDB" id="A0A1S3XH27"/>
<protein>
    <submittedName>
        <fullName evidence="2">Uncharacterized protein LOC107765111</fullName>
    </submittedName>
</protein>
<dbReference type="PANTHER" id="PTHR36143:SF7">
    <property type="entry name" value="PROTEIN STARMAKER-LIKE"/>
    <property type="match status" value="1"/>
</dbReference>
<dbReference type="GeneID" id="107765111"/>
<dbReference type="PaxDb" id="4097-A0A1S3XH27"/>
<name>A0A1S3XH27_TOBAC</name>